<name>C8XCB7_NAKMY</name>
<dbReference type="Proteomes" id="UP000002218">
    <property type="component" value="Chromosome"/>
</dbReference>
<accession>C8XCB7</accession>
<evidence type="ECO:0000259" key="4">
    <source>
        <dbReference type="Pfam" id="PF04536"/>
    </source>
</evidence>
<dbReference type="OrthoDB" id="5105562at2"/>
<keyword evidence="2" id="KW-0812">Transmembrane</keyword>
<dbReference type="EMBL" id="CP001737">
    <property type="protein sequence ID" value="ACV81511.1"/>
    <property type="molecule type" value="Genomic_DNA"/>
</dbReference>
<keyword evidence="6" id="KW-1185">Reference proteome</keyword>
<feature type="region of interest" description="Disordered" evidence="1">
    <location>
        <begin position="383"/>
        <end position="409"/>
    </location>
</feature>
<reference evidence="5 6" key="2">
    <citation type="journal article" date="2010" name="Stand. Genomic Sci.">
        <title>Complete genome sequence of Nakamurella multipartita type strain (Y-104).</title>
        <authorList>
            <person name="Tice H."/>
            <person name="Mayilraj S."/>
            <person name="Sims D."/>
            <person name="Lapidus A."/>
            <person name="Nolan M."/>
            <person name="Lucas S."/>
            <person name="Glavina Del Rio T."/>
            <person name="Copeland A."/>
            <person name="Cheng J.F."/>
            <person name="Meincke L."/>
            <person name="Bruce D."/>
            <person name="Goodwin L."/>
            <person name="Pitluck S."/>
            <person name="Ivanova N."/>
            <person name="Mavromatis K."/>
            <person name="Ovchinnikova G."/>
            <person name="Pati A."/>
            <person name="Chen A."/>
            <person name="Palaniappan K."/>
            <person name="Land M."/>
            <person name="Hauser L."/>
            <person name="Chang Y.J."/>
            <person name="Jeffries C.D."/>
            <person name="Detter J.C."/>
            <person name="Brettin T."/>
            <person name="Rohde M."/>
            <person name="Goker M."/>
            <person name="Bristow J."/>
            <person name="Eisen J.A."/>
            <person name="Markowitz V."/>
            <person name="Hugenholtz P."/>
            <person name="Kyrpides N.C."/>
            <person name="Klenk H.P."/>
            <person name="Chen F."/>
        </authorList>
    </citation>
    <scope>NUCLEOTIDE SEQUENCE [LARGE SCALE GENOMIC DNA]</scope>
    <source>
        <strain evidence="6">ATCC 700099 / DSM 44233 / CIP 104796 / JCM 9543 / NBRC 105858 / Y-104</strain>
    </source>
</reference>
<evidence type="ECO:0000256" key="2">
    <source>
        <dbReference type="SAM" id="Phobius"/>
    </source>
</evidence>
<evidence type="ECO:0000313" key="5">
    <source>
        <dbReference type="EMBL" id="ACV81511.1"/>
    </source>
</evidence>
<dbReference type="eggNOG" id="COG1512">
    <property type="taxonomic scope" value="Bacteria"/>
</dbReference>
<dbReference type="KEGG" id="nml:Namu_5245"/>
<evidence type="ECO:0000313" key="6">
    <source>
        <dbReference type="Proteomes" id="UP000002218"/>
    </source>
</evidence>
<sequence precursor="true">MRIGRGLHRAAAGLAVVTIIGLTAPPASAEPPFRLPNQITDQVGALTGSDRTDVQTALDQLSAEENIDLYVVYVDTFDEPSAAVDWAAQTWQTSDLGANQMLLAVATGGRAYAVHVPNNFKISDAQLQQVATTQIQPELRNDDWAGAAIAAANGYRDALGGGSSTVWWWIAGAIVVVGAGGYLIYRRRAKAGAGSGPAGPAGAPGQPAEPLEPLEALSARSVQVLIDTDNAVRASEFELSAAESDFGHDAVAQFRVAFDSARESLTQAFEIRQKVDDDQPEDDATKRAMMNDIIDRCAQASATLDAQSDRFDELRGLRSRLPQVLAELPGTIDSLQARMPAAASTLQRLQQQFSPTALATVAANVEQAGERLQFARVSLDQARQQAAGSTPATSTLPLPGQPPATATPPAAAVLAAGAAQEAADQARTLLDAIDRMAADLATATTQLTGAISAVDQELAAVRAALDSATAGANEASIRAQLDQIQAILSVARSPQGAADPMTALHKVEEADLALDGILASTRSAQQQEQRSQAALGQALPTARAEVAAAEDFVNTRRGAVGSQARTRLAEAKRHLANAEAGTGGAAAAASEAQQAAALAREAADLAQRDVNGFGGGGFGGGQRGGNSGLAGAVLGGIVLDAVLNSGRRGRGGGGWGGGFGGGGYRGGGGGFGGGGGGFGGGGGAGSGHSGGSGRF</sequence>
<feature type="transmembrane region" description="Helical" evidence="2">
    <location>
        <begin position="166"/>
        <end position="185"/>
    </location>
</feature>
<dbReference type="InParanoid" id="C8XCB7"/>
<reference evidence="6" key="1">
    <citation type="submission" date="2009-09" db="EMBL/GenBank/DDBJ databases">
        <title>The complete genome of Nakamurella multipartita DSM 44233.</title>
        <authorList>
            <consortium name="US DOE Joint Genome Institute (JGI-PGF)"/>
            <person name="Lucas S."/>
            <person name="Copeland A."/>
            <person name="Lapidus A."/>
            <person name="Glavina del Rio T."/>
            <person name="Dalin E."/>
            <person name="Tice H."/>
            <person name="Bruce D."/>
            <person name="Goodwin L."/>
            <person name="Pitluck S."/>
            <person name="Kyrpides N."/>
            <person name="Mavromatis K."/>
            <person name="Ivanova N."/>
            <person name="Ovchinnikova G."/>
            <person name="Sims D."/>
            <person name="Meincke L."/>
            <person name="Brettin T."/>
            <person name="Detter J.C."/>
            <person name="Han C."/>
            <person name="Larimer F."/>
            <person name="Land M."/>
            <person name="Hauser L."/>
            <person name="Markowitz V."/>
            <person name="Cheng J.-F."/>
            <person name="Hugenholtz P."/>
            <person name="Woyke T."/>
            <person name="Wu D."/>
            <person name="Klenk H.-P."/>
            <person name="Eisen J.A."/>
        </authorList>
    </citation>
    <scope>NUCLEOTIDE SEQUENCE [LARGE SCALE GENOMIC DNA]</scope>
    <source>
        <strain evidence="6">ATCC 700099 / DSM 44233 / CIP 104796 / JCM 9543 / NBRC 105858 / Y-104</strain>
    </source>
</reference>
<dbReference type="AlphaFoldDB" id="C8XCB7"/>
<gene>
    <name evidence="5" type="ordered locus">Namu_5245</name>
</gene>
<dbReference type="Gene3D" id="3.10.310.50">
    <property type="match status" value="1"/>
</dbReference>
<keyword evidence="2" id="KW-1133">Transmembrane helix</keyword>
<keyword evidence="3" id="KW-0732">Signal</keyword>
<feature type="compositionally biased region" description="Polar residues" evidence="1">
    <location>
        <begin position="383"/>
        <end position="394"/>
    </location>
</feature>
<evidence type="ECO:0000256" key="3">
    <source>
        <dbReference type="SAM" id="SignalP"/>
    </source>
</evidence>
<dbReference type="InterPro" id="IPR007621">
    <property type="entry name" value="TPM_dom"/>
</dbReference>
<evidence type="ECO:0000256" key="1">
    <source>
        <dbReference type="SAM" id="MobiDB-lite"/>
    </source>
</evidence>
<proteinExistence type="predicted"/>
<keyword evidence="2" id="KW-0472">Membrane</keyword>
<feature type="chain" id="PRO_5002994209" description="TPM domain-containing protein" evidence="3">
    <location>
        <begin position="30"/>
        <end position="695"/>
    </location>
</feature>
<feature type="domain" description="TPM" evidence="4">
    <location>
        <begin position="39"/>
        <end position="156"/>
    </location>
</feature>
<organism evidence="5 6">
    <name type="scientific">Nakamurella multipartita (strain ATCC 700099 / DSM 44233 / CIP 104796 / JCM 9543 / NBRC 105858 / Y-104)</name>
    <name type="common">Microsphaera multipartita</name>
    <dbReference type="NCBI Taxonomy" id="479431"/>
    <lineage>
        <taxon>Bacteria</taxon>
        <taxon>Bacillati</taxon>
        <taxon>Actinomycetota</taxon>
        <taxon>Actinomycetes</taxon>
        <taxon>Nakamurellales</taxon>
        <taxon>Nakamurellaceae</taxon>
        <taxon>Nakamurella</taxon>
    </lineage>
</organism>
<dbReference type="STRING" id="479431.Namu_5245"/>
<protein>
    <recommendedName>
        <fullName evidence="4">TPM domain-containing protein</fullName>
    </recommendedName>
</protein>
<dbReference type="Pfam" id="PF04536">
    <property type="entry name" value="TPM_phosphatase"/>
    <property type="match status" value="1"/>
</dbReference>
<dbReference type="HOGENOM" id="CLU_013689_1_0_11"/>
<feature type="signal peptide" evidence="3">
    <location>
        <begin position="1"/>
        <end position="29"/>
    </location>
</feature>